<evidence type="ECO:0000256" key="1">
    <source>
        <dbReference type="SAM" id="MobiDB-lite"/>
    </source>
</evidence>
<evidence type="ECO:0000313" key="3">
    <source>
        <dbReference type="Proteomes" id="UP000324800"/>
    </source>
</evidence>
<feature type="compositionally biased region" description="Gly residues" evidence="1">
    <location>
        <begin position="501"/>
        <end position="528"/>
    </location>
</feature>
<comment type="caution">
    <text evidence="2">The sequence shown here is derived from an EMBL/GenBank/DDBJ whole genome shotgun (WGS) entry which is preliminary data.</text>
</comment>
<feature type="compositionally biased region" description="Acidic residues" evidence="1">
    <location>
        <begin position="817"/>
        <end position="829"/>
    </location>
</feature>
<feature type="region of interest" description="Disordered" evidence="1">
    <location>
        <begin position="449"/>
        <end position="528"/>
    </location>
</feature>
<feature type="compositionally biased region" description="Low complexity" evidence="1">
    <location>
        <begin position="648"/>
        <end position="663"/>
    </location>
</feature>
<organism evidence="2 3">
    <name type="scientific">Streblomastix strix</name>
    <dbReference type="NCBI Taxonomy" id="222440"/>
    <lineage>
        <taxon>Eukaryota</taxon>
        <taxon>Metamonada</taxon>
        <taxon>Preaxostyla</taxon>
        <taxon>Oxymonadida</taxon>
        <taxon>Streblomastigidae</taxon>
        <taxon>Streblomastix</taxon>
    </lineage>
</organism>
<feature type="compositionally biased region" description="Acidic residues" evidence="1">
    <location>
        <begin position="469"/>
        <end position="488"/>
    </location>
</feature>
<feature type="region of interest" description="Disordered" evidence="1">
    <location>
        <begin position="758"/>
        <end position="829"/>
    </location>
</feature>
<proteinExistence type="predicted"/>
<name>A0A5J4UXA8_9EUKA</name>
<sequence length="1150" mass="127301">MHIDRIDAEYEDTLLRIQRLEGAVSAKCHQPFFNNRAYFEGEKKDEQKQLLKVQGLEEADNDNQNPLIDLGSHKGKQGKHTWNGNGPIPYRAISNYGEEEVRANETIRRNSQADSSIEDGNLRHSASIRVIQSRRQSIGSFSSAILANQNYLQPDADISIADLGDSLLAAVRAEDLRICLRETVFASRTGASVMRFVVAVQWLPYARRMEVGLRSLSILTQQRQLTHEHLLAAKSLARESRKHMRNNLFETAVIGVVGGEEYTGSVSNTSMSNDGDPRDEDFDLTPFITPNAITLQNTLKNNSDIKQQQIKQSHAILPPLVTDEEILDLILFQLGHFYKISTSVSRSIPLTLAAVASSEAFPFQSAALFTRRMGQIIRGVMIIPLYSQCSLFQPLSRALQQTFTVNKSTNSTEIQTTQETSSSKALYAHKNKANSPQQNTRYSVFTSKAPTGQQEEDGSYKQITSQTDLMEEEEEVIGGDEDQGGDDDGGLKRQSVLNRGAFGGEVIGPHGGSTSEGGSGNAGSGEGGFPQLFLKASPWVPFSPQPQVSTWQKQQEISLAHLSVDPQLQVEADALRFRQLDSLLSRVKTLAASHTQRASIINSGGSIVVRKILENIGFGVNKSKISEDEEDEEDDSDEDELSKEDEQGSNNDNLNSNRSDNGGENNQDTQRRNQKQEKKKKKKQDDYDIGKRYNQDKPLRKRKLVALYMLRHLRMVELRQRILEHLNYFCSIQRTLTLDALGLPWETAQDQGIAGITSELKSKGKDEHGKGYGSKNKKSSQQQSSQKRNNSEIGNISGDDNEGSGDGNEKSGTDGNTDGEEEDKNDEADEATGYVLGAGASSTFGMDPRVAKLFAESLQMGKLRSPALQTPLIITHHNSKDVPCASSYVLNVLPSPTCFGFNRSAHTMSDHPIPPTYEAFPEFSSAQLRQLRGLAHREDFVEICAVDDQLDGLGLGGRGNGGGGRIGEDILNDRRGGIAMEGLGIEFEKHLGPARSMSENTPQSDQYPFLKYFASTTSTASQAADEMIIIKDEHGICIIYEAALAFLTHIEHELLQIASYFINIIIDSKMEEIIARIAQHNASLSLGSNQTNPQNIGKLSNLMQSNMQVLPSSVKEELRKDIASRFDFQQLLLEVLDCELVFQRAKRRLI</sequence>
<evidence type="ECO:0000313" key="2">
    <source>
        <dbReference type="EMBL" id="KAA6374702.1"/>
    </source>
</evidence>
<feature type="region of interest" description="Disordered" evidence="1">
    <location>
        <begin position="624"/>
        <end position="695"/>
    </location>
</feature>
<feature type="non-terminal residue" evidence="2">
    <location>
        <position position="1150"/>
    </location>
</feature>
<dbReference type="PANTHER" id="PTHR33331:SF13">
    <property type="entry name" value="COILED-COIL DOMAIN CONTAINING 162"/>
    <property type="match status" value="1"/>
</dbReference>
<dbReference type="PANTHER" id="PTHR33331">
    <property type="entry name" value="COILED-COIL DOMAIN-CONTAINING PROTEIN 162"/>
    <property type="match status" value="1"/>
</dbReference>
<protein>
    <submittedName>
        <fullName evidence="2">Uncharacterized protein</fullName>
    </submittedName>
</protein>
<dbReference type="EMBL" id="SNRW01011776">
    <property type="protein sequence ID" value="KAA6374702.1"/>
    <property type="molecule type" value="Genomic_DNA"/>
</dbReference>
<feature type="compositionally biased region" description="Basic and acidic residues" evidence="1">
    <location>
        <begin position="760"/>
        <end position="770"/>
    </location>
</feature>
<dbReference type="OrthoDB" id="76966at2759"/>
<dbReference type="AlphaFoldDB" id="A0A5J4UXA8"/>
<feature type="compositionally biased region" description="Low complexity" evidence="1">
    <location>
        <begin position="779"/>
        <end position="788"/>
    </location>
</feature>
<dbReference type="InterPro" id="IPR040401">
    <property type="entry name" value="CCDC162"/>
</dbReference>
<dbReference type="Proteomes" id="UP000324800">
    <property type="component" value="Unassembled WGS sequence"/>
</dbReference>
<gene>
    <name evidence="2" type="ORF">EZS28_029771</name>
</gene>
<feature type="compositionally biased region" description="Basic and acidic residues" evidence="1">
    <location>
        <begin position="683"/>
        <end position="695"/>
    </location>
</feature>
<reference evidence="2 3" key="1">
    <citation type="submission" date="2019-03" db="EMBL/GenBank/DDBJ databases">
        <title>Single cell metagenomics reveals metabolic interactions within the superorganism composed of flagellate Streblomastix strix and complex community of Bacteroidetes bacteria on its surface.</title>
        <authorList>
            <person name="Treitli S.C."/>
            <person name="Kolisko M."/>
            <person name="Husnik F."/>
            <person name="Keeling P."/>
            <person name="Hampl V."/>
        </authorList>
    </citation>
    <scope>NUCLEOTIDE SEQUENCE [LARGE SCALE GENOMIC DNA]</scope>
    <source>
        <strain evidence="2">ST1C</strain>
    </source>
</reference>
<feature type="compositionally biased region" description="Acidic residues" evidence="1">
    <location>
        <begin position="627"/>
        <end position="643"/>
    </location>
</feature>
<accession>A0A5J4UXA8</accession>